<feature type="signal peptide" evidence="2">
    <location>
        <begin position="1"/>
        <end position="20"/>
    </location>
</feature>
<dbReference type="EMBL" id="LWDD02000403">
    <property type="protein sequence ID" value="KAE8261183.1"/>
    <property type="molecule type" value="Genomic_DNA"/>
</dbReference>
<evidence type="ECO:0008006" key="5">
    <source>
        <dbReference type="Google" id="ProtNLM"/>
    </source>
</evidence>
<comment type="caution">
    <text evidence="3">The sequence shown here is derived from an EMBL/GenBank/DDBJ whole genome shotgun (WGS) entry which is preliminary data.</text>
</comment>
<sequence>MKFNILLVLGTLSAFGTVSCQGETANWWCLKVRAACKEPSQKRGAYENCVCTYWRSYPGSNNVRSQAMKVNISFIGTPDATAVPLLQKWTHATSGQPPPARLNSSTKSSSTQPPKSPPSIATPYHPLSSPPRGVRVAVRVKKQRGKDSEEGAGKGEVVEIDH</sequence>
<accession>A0A8T8TKF8</accession>
<evidence type="ECO:0000313" key="3">
    <source>
        <dbReference type="EMBL" id="KAE8261183.1"/>
    </source>
</evidence>
<evidence type="ECO:0000313" key="4">
    <source>
        <dbReference type="Proteomes" id="UP000077671"/>
    </source>
</evidence>
<protein>
    <recommendedName>
        <fullName evidence="5">Extracellular membrane protein CFEM domain-containing protein</fullName>
    </recommendedName>
</protein>
<keyword evidence="2" id="KW-0732">Signal</keyword>
<reference evidence="3" key="2">
    <citation type="journal article" date="2019" name="IMA Fungus">
        <title>Genome sequencing and comparison of five Tilletia species to identify candidate genes for the detection of regulated species infecting wheat.</title>
        <authorList>
            <person name="Nguyen H.D.T."/>
            <person name="Sultana T."/>
            <person name="Kesanakurti P."/>
            <person name="Hambleton S."/>
        </authorList>
    </citation>
    <scope>NUCLEOTIDE SEQUENCE</scope>
    <source>
        <strain evidence="3">DAOMC 238032</strain>
    </source>
</reference>
<feature type="compositionally biased region" description="Low complexity" evidence="1">
    <location>
        <begin position="104"/>
        <end position="113"/>
    </location>
</feature>
<feature type="chain" id="PRO_5035790239" description="Extracellular membrane protein CFEM domain-containing protein" evidence="2">
    <location>
        <begin position="21"/>
        <end position="162"/>
    </location>
</feature>
<feature type="region of interest" description="Disordered" evidence="1">
    <location>
        <begin position="88"/>
        <end position="162"/>
    </location>
</feature>
<dbReference type="Proteomes" id="UP000077671">
    <property type="component" value="Unassembled WGS sequence"/>
</dbReference>
<dbReference type="AlphaFoldDB" id="A0A8T8TKF8"/>
<name>A0A8T8TKF8_9BASI</name>
<evidence type="ECO:0000256" key="2">
    <source>
        <dbReference type="SAM" id="SignalP"/>
    </source>
</evidence>
<dbReference type="PROSITE" id="PS51257">
    <property type="entry name" value="PROKAR_LIPOPROTEIN"/>
    <property type="match status" value="1"/>
</dbReference>
<gene>
    <name evidence="3" type="ORF">A4X03_0g3474</name>
</gene>
<reference evidence="3" key="1">
    <citation type="submission" date="2016-04" db="EMBL/GenBank/DDBJ databases">
        <authorList>
            <person name="Nguyen H.D."/>
            <person name="Kesanakurti P."/>
            <person name="Cullis J."/>
            <person name="Levesque C.A."/>
            <person name="Hambleton S."/>
        </authorList>
    </citation>
    <scope>NUCLEOTIDE SEQUENCE</scope>
    <source>
        <strain evidence="3">DAOMC 238032</strain>
    </source>
</reference>
<organism evidence="3 4">
    <name type="scientific">Tilletia caries</name>
    <name type="common">wheat bunt fungus</name>
    <dbReference type="NCBI Taxonomy" id="13290"/>
    <lineage>
        <taxon>Eukaryota</taxon>
        <taxon>Fungi</taxon>
        <taxon>Dikarya</taxon>
        <taxon>Basidiomycota</taxon>
        <taxon>Ustilaginomycotina</taxon>
        <taxon>Exobasidiomycetes</taxon>
        <taxon>Tilletiales</taxon>
        <taxon>Tilletiaceae</taxon>
        <taxon>Tilletia</taxon>
    </lineage>
</organism>
<proteinExistence type="predicted"/>
<evidence type="ECO:0000256" key="1">
    <source>
        <dbReference type="SAM" id="MobiDB-lite"/>
    </source>
</evidence>
<feature type="compositionally biased region" description="Basic and acidic residues" evidence="1">
    <location>
        <begin position="145"/>
        <end position="162"/>
    </location>
</feature>